<dbReference type="AlphaFoldDB" id="A0A831ZXG7"/>
<gene>
    <name evidence="1" type="ORF">ENS06_00435</name>
</gene>
<accession>A0A831ZXG7</accession>
<proteinExistence type="predicted"/>
<reference evidence="1" key="1">
    <citation type="journal article" date="2020" name="mSystems">
        <title>Genome- and Community-Level Interaction Insights into Carbon Utilization and Element Cycling Functions of Hydrothermarchaeota in Hydrothermal Sediment.</title>
        <authorList>
            <person name="Zhou Z."/>
            <person name="Liu Y."/>
            <person name="Xu W."/>
            <person name="Pan J."/>
            <person name="Luo Z.H."/>
            <person name="Li M."/>
        </authorList>
    </citation>
    <scope>NUCLEOTIDE SEQUENCE [LARGE SCALE GENOMIC DNA]</scope>
    <source>
        <strain evidence="1">SpSt-456</strain>
    </source>
</reference>
<protein>
    <submittedName>
        <fullName evidence="1">Uncharacterized protein</fullName>
    </submittedName>
</protein>
<dbReference type="EMBL" id="DSTK01000004">
    <property type="protein sequence ID" value="HFK95773.1"/>
    <property type="molecule type" value="Genomic_DNA"/>
</dbReference>
<name>A0A831ZXG7_9BACT</name>
<sequence length="169" mass="18696">MEPLLLERAASVLDAVAFDLVLAGIYDFGDGAAEAKVLRAVSRRTLREGRLFAPISARSLCTPKGKMPPLRLSEPRVRYAIRRLVSFGLLIKLRFDRGEGAMLALHLPKIARDLLTHFLGTWELDNIPPEAVETQALADLIVLAYNIEPHWEVFFTAEALAGLGLSEYA</sequence>
<comment type="caution">
    <text evidence="1">The sequence shown here is derived from an EMBL/GenBank/DDBJ whole genome shotgun (WGS) entry which is preliminary data.</text>
</comment>
<evidence type="ECO:0000313" key="1">
    <source>
        <dbReference type="EMBL" id="HFK95773.1"/>
    </source>
</evidence>
<organism evidence="1">
    <name type="scientific">Desulfacinum infernum</name>
    <dbReference type="NCBI Taxonomy" id="35837"/>
    <lineage>
        <taxon>Bacteria</taxon>
        <taxon>Pseudomonadati</taxon>
        <taxon>Thermodesulfobacteriota</taxon>
        <taxon>Syntrophobacteria</taxon>
        <taxon>Syntrophobacterales</taxon>
        <taxon>Syntrophobacteraceae</taxon>
        <taxon>Desulfacinum</taxon>
    </lineage>
</organism>